<evidence type="ECO:0000313" key="1">
    <source>
        <dbReference type="EMBL" id="KHN41648.1"/>
    </source>
</evidence>
<organism evidence="1">
    <name type="scientific">Glycine soja</name>
    <name type="common">Wild soybean</name>
    <dbReference type="NCBI Taxonomy" id="3848"/>
    <lineage>
        <taxon>Eukaryota</taxon>
        <taxon>Viridiplantae</taxon>
        <taxon>Streptophyta</taxon>
        <taxon>Embryophyta</taxon>
        <taxon>Tracheophyta</taxon>
        <taxon>Spermatophyta</taxon>
        <taxon>Magnoliopsida</taxon>
        <taxon>eudicotyledons</taxon>
        <taxon>Gunneridae</taxon>
        <taxon>Pentapetalae</taxon>
        <taxon>rosids</taxon>
        <taxon>fabids</taxon>
        <taxon>Fabales</taxon>
        <taxon>Fabaceae</taxon>
        <taxon>Papilionoideae</taxon>
        <taxon>50 kb inversion clade</taxon>
        <taxon>NPAAA clade</taxon>
        <taxon>indigoferoid/millettioid clade</taxon>
        <taxon>Phaseoleae</taxon>
        <taxon>Glycine</taxon>
        <taxon>Glycine subgen. Soja</taxon>
    </lineage>
</organism>
<sequence length="53" mass="6273">KIKKEHETSPLPSDEATIQNFPFNKFELQCFFHGTSKFLNKLMQKAYLFHEAL</sequence>
<gene>
    <name evidence="1" type="ORF">glysoja_036392</name>
</gene>
<feature type="non-terminal residue" evidence="1">
    <location>
        <position position="1"/>
    </location>
</feature>
<protein>
    <submittedName>
        <fullName evidence="1">Uncharacterized protein</fullName>
    </submittedName>
</protein>
<dbReference type="AlphaFoldDB" id="A0A0B2SA95"/>
<dbReference type="Proteomes" id="UP000053555">
    <property type="component" value="Unassembled WGS sequence"/>
</dbReference>
<reference evidence="1" key="1">
    <citation type="submission" date="2014-07" db="EMBL/GenBank/DDBJ databases">
        <title>Identification of a novel salt tolerance gene in wild soybean by whole-genome sequencing.</title>
        <authorList>
            <person name="Lam H.-M."/>
            <person name="Qi X."/>
            <person name="Li M.-W."/>
            <person name="Liu X."/>
            <person name="Xie M."/>
            <person name="Ni M."/>
            <person name="Xu X."/>
        </authorList>
    </citation>
    <scope>NUCLEOTIDE SEQUENCE [LARGE SCALE GENOMIC DNA]</scope>
    <source>
        <tissue evidence="1">Root</tissue>
    </source>
</reference>
<dbReference type="EMBL" id="KN644868">
    <property type="protein sequence ID" value="KHN41648.1"/>
    <property type="molecule type" value="Genomic_DNA"/>
</dbReference>
<accession>A0A0B2SA95</accession>
<name>A0A0B2SA95_GLYSO</name>
<proteinExistence type="predicted"/>